<feature type="region of interest" description="Disordered" evidence="2">
    <location>
        <begin position="357"/>
        <end position="421"/>
    </location>
</feature>
<sequence>MNLSAILKNVSNSLGFGATTANDNQKKVAKRSPFTYQKSPYYSSESTSTTLSSTISSPSSISDSTTTPSSTSLSASGNSPFGNLLLPSEDEEQPTPSDSRLASAAAQLSKSRHPYRQIIEQILRQVSELEHTLFEDQQQEFKLRMALERQTERVQELAFSLDSEKQRNGRLVQLLRGVDTASSGESEPEERTLSGSHVKSIGDLYESISPLLMQQRYDELSISHRQSRRQLAKKEKALKLLKCEKEQLHSQYDQLFDEYRSEQKRFEMLCSHYIQMQMKKKQQIFNLKNTLGYASECIYHAQAAIDECCRRSGSRSPISQENLQNFRKNLDCFMDALRSCCCLQKVHELQQQQLQKQEKELKIDKHKKRDREDKKDIDQDSTPSIASSATYLAESSDLSAEREFPKRSHHGCHRRPRHSNR</sequence>
<protein>
    <submittedName>
        <fullName evidence="3">Uncharacterized protein</fullName>
    </submittedName>
</protein>
<keyword evidence="1" id="KW-0175">Coiled coil</keyword>
<name>B3M716_DROAN</name>
<feature type="compositionally biased region" description="Polar residues" evidence="2">
    <location>
        <begin position="381"/>
        <end position="390"/>
    </location>
</feature>
<evidence type="ECO:0000313" key="3">
    <source>
        <dbReference type="EMBL" id="EDV40881.1"/>
    </source>
</evidence>
<dbReference type="KEGG" id="dan:6506337"/>
<evidence type="ECO:0000256" key="1">
    <source>
        <dbReference type="SAM" id="Coils"/>
    </source>
</evidence>
<dbReference type="OMA" id="RFEMLCS"/>
<proteinExistence type="predicted"/>
<dbReference type="PhylomeDB" id="B3M716"/>
<keyword evidence="4" id="KW-1185">Reference proteome</keyword>
<evidence type="ECO:0000313" key="4">
    <source>
        <dbReference type="Proteomes" id="UP000007801"/>
    </source>
</evidence>
<feature type="region of interest" description="Disordered" evidence="2">
    <location>
        <begin position="14"/>
        <end position="108"/>
    </location>
</feature>
<gene>
    <name evidence="3" type="primary">Dana\GF23697</name>
    <name evidence="3" type="synonym">dana_GLEANR_8478</name>
    <name evidence="3" type="ORF">GF23697</name>
</gene>
<dbReference type="Proteomes" id="UP000007801">
    <property type="component" value="Unassembled WGS sequence"/>
</dbReference>
<feature type="compositionally biased region" description="Low complexity" evidence="2">
    <location>
        <begin position="43"/>
        <end position="76"/>
    </location>
</feature>
<accession>B3M716</accession>
<dbReference type="GeneID" id="6506337"/>
<dbReference type="InParanoid" id="B3M716"/>
<feature type="compositionally biased region" description="Polar residues" evidence="2">
    <location>
        <begin position="14"/>
        <end position="23"/>
    </location>
</feature>
<reference evidence="3 4" key="1">
    <citation type="journal article" date="2007" name="Nature">
        <title>Evolution of genes and genomes on the Drosophila phylogeny.</title>
        <authorList>
            <consortium name="Drosophila 12 Genomes Consortium"/>
            <person name="Clark A.G."/>
            <person name="Eisen M.B."/>
            <person name="Smith D.R."/>
            <person name="Bergman C.M."/>
            <person name="Oliver B."/>
            <person name="Markow T.A."/>
            <person name="Kaufman T.C."/>
            <person name="Kellis M."/>
            <person name="Gelbart W."/>
            <person name="Iyer V.N."/>
            <person name="Pollard D.A."/>
            <person name="Sackton T.B."/>
            <person name="Larracuente A.M."/>
            <person name="Singh N.D."/>
            <person name="Abad J.P."/>
            <person name="Abt D.N."/>
            <person name="Adryan B."/>
            <person name="Aguade M."/>
            <person name="Akashi H."/>
            <person name="Anderson W.W."/>
            <person name="Aquadro C.F."/>
            <person name="Ardell D.H."/>
            <person name="Arguello R."/>
            <person name="Artieri C.G."/>
            <person name="Barbash D.A."/>
            <person name="Barker D."/>
            <person name="Barsanti P."/>
            <person name="Batterham P."/>
            <person name="Batzoglou S."/>
            <person name="Begun D."/>
            <person name="Bhutkar A."/>
            <person name="Blanco E."/>
            <person name="Bosak S.A."/>
            <person name="Bradley R.K."/>
            <person name="Brand A.D."/>
            <person name="Brent M.R."/>
            <person name="Brooks A.N."/>
            <person name="Brown R.H."/>
            <person name="Butlin R.K."/>
            <person name="Caggese C."/>
            <person name="Calvi B.R."/>
            <person name="Bernardo de Carvalho A."/>
            <person name="Caspi A."/>
            <person name="Castrezana S."/>
            <person name="Celniker S.E."/>
            <person name="Chang J.L."/>
            <person name="Chapple C."/>
            <person name="Chatterji S."/>
            <person name="Chinwalla A."/>
            <person name="Civetta A."/>
            <person name="Clifton S.W."/>
            <person name="Comeron J.M."/>
            <person name="Costello J.C."/>
            <person name="Coyne J.A."/>
            <person name="Daub J."/>
            <person name="David R.G."/>
            <person name="Delcher A.L."/>
            <person name="Delehaunty K."/>
            <person name="Do C.B."/>
            <person name="Ebling H."/>
            <person name="Edwards K."/>
            <person name="Eickbush T."/>
            <person name="Evans J.D."/>
            <person name="Filipski A."/>
            <person name="Findeiss S."/>
            <person name="Freyhult E."/>
            <person name="Fulton L."/>
            <person name="Fulton R."/>
            <person name="Garcia A.C."/>
            <person name="Gardiner A."/>
            <person name="Garfield D.A."/>
            <person name="Garvin B.E."/>
            <person name="Gibson G."/>
            <person name="Gilbert D."/>
            <person name="Gnerre S."/>
            <person name="Godfrey J."/>
            <person name="Good R."/>
            <person name="Gotea V."/>
            <person name="Gravely B."/>
            <person name="Greenberg A.J."/>
            <person name="Griffiths-Jones S."/>
            <person name="Gross S."/>
            <person name="Guigo R."/>
            <person name="Gustafson E.A."/>
            <person name="Haerty W."/>
            <person name="Hahn M.W."/>
            <person name="Halligan D.L."/>
            <person name="Halpern A.L."/>
            <person name="Halter G.M."/>
            <person name="Han M.V."/>
            <person name="Heger A."/>
            <person name="Hillier L."/>
            <person name="Hinrichs A.S."/>
            <person name="Holmes I."/>
            <person name="Hoskins R.A."/>
            <person name="Hubisz M.J."/>
            <person name="Hultmark D."/>
            <person name="Huntley M.A."/>
            <person name="Jaffe D.B."/>
            <person name="Jagadeeshan S."/>
            <person name="Jeck W.R."/>
            <person name="Johnson J."/>
            <person name="Jones C.D."/>
            <person name="Jordan W.C."/>
            <person name="Karpen G.H."/>
            <person name="Kataoka E."/>
            <person name="Keightley P.D."/>
            <person name="Kheradpour P."/>
            <person name="Kirkness E.F."/>
            <person name="Koerich L.B."/>
            <person name="Kristiansen K."/>
            <person name="Kudrna D."/>
            <person name="Kulathinal R.J."/>
            <person name="Kumar S."/>
            <person name="Kwok R."/>
            <person name="Lander E."/>
            <person name="Langley C.H."/>
            <person name="Lapoint R."/>
            <person name="Lazzaro B.P."/>
            <person name="Lee S.J."/>
            <person name="Levesque L."/>
            <person name="Li R."/>
            <person name="Lin C.F."/>
            <person name="Lin M.F."/>
            <person name="Lindblad-Toh K."/>
            <person name="Llopart A."/>
            <person name="Long M."/>
            <person name="Low L."/>
            <person name="Lozovsky E."/>
            <person name="Lu J."/>
            <person name="Luo M."/>
            <person name="Machado C.A."/>
            <person name="Makalowski W."/>
            <person name="Marzo M."/>
            <person name="Matsuda M."/>
            <person name="Matzkin L."/>
            <person name="McAllister B."/>
            <person name="McBride C.S."/>
            <person name="McKernan B."/>
            <person name="McKernan K."/>
            <person name="Mendez-Lago M."/>
            <person name="Minx P."/>
            <person name="Mollenhauer M.U."/>
            <person name="Montooth K."/>
            <person name="Mount S.M."/>
            <person name="Mu X."/>
            <person name="Myers E."/>
            <person name="Negre B."/>
            <person name="Newfeld S."/>
            <person name="Nielsen R."/>
            <person name="Noor M.A."/>
            <person name="O'Grady P."/>
            <person name="Pachter L."/>
            <person name="Papaceit M."/>
            <person name="Parisi M.J."/>
            <person name="Parisi M."/>
            <person name="Parts L."/>
            <person name="Pedersen J.S."/>
            <person name="Pesole G."/>
            <person name="Phillippy A.M."/>
            <person name="Ponting C.P."/>
            <person name="Pop M."/>
            <person name="Porcelli D."/>
            <person name="Powell J.R."/>
            <person name="Prohaska S."/>
            <person name="Pruitt K."/>
            <person name="Puig M."/>
            <person name="Quesneville H."/>
            <person name="Ram K.R."/>
            <person name="Rand D."/>
            <person name="Rasmussen M.D."/>
            <person name="Reed L.K."/>
            <person name="Reenan R."/>
            <person name="Reily A."/>
            <person name="Remington K.A."/>
            <person name="Rieger T.T."/>
            <person name="Ritchie M.G."/>
            <person name="Robin C."/>
            <person name="Rogers Y.H."/>
            <person name="Rohde C."/>
            <person name="Rozas J."/>
            <person name="Rubenfield M.J."/>
            <person name="Ruiz A."/>
            <person name="Russo S."/>
            <person name="Salzberg S.L."/>
            <person name="Sanchez-Gracia A."/>
            <person name="Saranga D.J."/>
            <person name="Sato H."/>
            <person name="Schaeffer S.W."/>
            <person name="Schatz M.C."/>
            <person name="Schlenke T."/>
            <person name="Schwartz R."/>
            <person name="Segarra C."/>
            <person name="Singh R.S."/>
            <person name="Sirot L."/>
            <person name="Sirota M."/>
            <person name="Sisneros N.B."/>
            <person name="Smith C.D."/>
            <person name="Smith T.F."/>
            <person name="Spieth J."/>
            <person name="Stage D.E."/>
            <person name="Stark A."/>
            <person name="Stephan W."/>
            <person name="Strausberg R.L."/>
            <person name="Strempel S."/>
            <person name="Sturgill D."/>
            <person name="Sutton G."/>
            <person name="Sutton G.G."/>
            <person name="Tao W."/>
            <person name="Teichmann S."/>
            <person name="Tobari Y.N."/>
            <person name="Tomimura Y."/>
            <person name="Tsolas J.M."/>
            <person name="Valente V.L."/>
            <person name="Venter E."/>
            <person name="Venter J.C."/>
            <person name="Vicario S."/>
            <person name="Vieira F.G."/>
            <person name="Vilella A.J."/>
            <person name="Villasante A."/>
            <person name="Walenz B."/>
            <person name="Wang J."/>
            <person name="Wasserman M."/>
            <person name="Watts T."/>
            <person name="Wilson D."/>
            <person name="Wilson R.K."/>
            <person name="Wing R.A."/>
            <person name="Wolfner M.F."/>
            <person name="Wong A."/>
            <person name="Wong G.K."/>
            <person name="Wu C.I."/>
            <person name="Wu G."/>
            <person name="Yamamoto D."/>
            <person name="Yang H.P."/>
            <person name="Yang S.P."/>
            <person name="Yorke J.A."/>
            <person name="Yoshida K."/>
            <person name="Zdobnov E."/>
            <person name="Zhang P."/>
            <person name="Zhang Y."/>
            <person name="Zimin A.V."/>
            <person name="Baldwin J."/>
            <person name="Abdouelleil A."/>
            <person name="Abdulkadir J."/>
            <person name="Abebe A."/>
            <person name="Abera B."/>
            <person name="Abreu J."/>
            <person name="Acer S.C."/>
            <person name="Aftuck L."/>
            <person name="Alexander A."/>
            <person name="An P."/>
            <person name="Anderson E."/>
            <person name="Anderson S."/>
            <person name="Arachi H."/>
            <person name="Azer M."/>
            <person name="Bachantsang P."/>
            <person name="Barry A."/>
            <person name="Bayul T."/>
            <person name="Berlin A."/>
            <person name="Bessette D."/>
            <person name="Bloom T."/>
            <person name="Blye J."/>
            <person name="Boguslavskiy L."/>
            <person name="Bonnet C."/>
            <person name="Boukhgalter B."/>
            <person name="Bourzgui I."/>
            <person name="Brown A."/>
            <person name="Cahill P."/>
            <person name="Channer S."/>
            <person name="Cheshatsang Y."/>
            <person name="Chuda L."/>
            <person name="Citroen M."/>
            <person name="Collymore A."/>
            <person name="Cooke P."/>
            <person name="Costello M."/>
            <person name="D'Aco K."/>
            <person name="Daza R."/>
            <person name="De Haan G."/>
            <person name="DeGray S."/>
            <person name="DeMaso C."/>
            <person name="Dhargay N."/>
            <person name="Dooley K."/>
            <person name="Dooley E."/>
            <person name="Doricent M."/>
            <person name="Dorje P."/>
            <person name="Dorjee K."/>
            <person name="Dupes A."/>
            <person name="Elong R."/>
            <person name="Falk J."/>
            <person name="Farina A."/>
            <person name="Faro S."/>
            <person name="Ferguson D."/>
            <person name="Fisher S."/>
            <person name="Foley C.D."/>
            <person name="Franke A."/>
            <person name="Friedrich D."/>
            <person name="Gadbois L."/>
            <person name="Gearin G."/>
            <person name="Gearin C.R."/>
            <person name="Giannoukos G."/>
            <person name="Goode T."/>
            <person name="Graham J."/>
            <person name="Grandbois E."/>
            <person name="Grewal S."/>
            <person name="Gyaltsen K."/>
            <person name="Hafez N."/>
            <person name="Hagos B."/>
            <person name="Hall J."/>
            <person name="Henson C."/>
            <person name="Hollinger A."/>
            <person name="Honan T."/>
            <person name="Huard M.D."/>
            <person name="Hughes L."/>
            <person name="Hurhula B."/>
            <person name="Husby M.E."/>
            <person name="Kamat A."/>
            <person name="Kanga B."/>
            <person name="Kashin S."/>
            <person name="Khazanovich D."/>
            <person name="Kisner P."/>
            <person name="Lance K."/>
            <person name="Lara M."/>
            <person name="Lee W."/>
            <person name="Lennon N."/>
            <person name="Letendre F."/>
            <person name="LeVine R."/>
            <person name="Lipovsky A."/>
            <person name="Liu X."/>
            <person name="Liu J."/>
            <person name="Liu S."/>
            <person name="Lokyitsang T."/>
            <person name="Lokyitsang Y."/>
            <person name="Lubonja R."/>
            <person name="Lui A."/>
            <person name="MacDonald P."/>
            <person name="Magnisalis V."/>
            <person name="Maru K."/>
            <person name="Matthews C."/>
            <person name="McCusker W."/>
            <person name="McDonough S."/>
            <person name="Mehta T."/>
            <person name="Meldrim J."/>
            <person name="Meneus L."/>
            <person name="Mihai O."/>
            <person name="Mihalev A."/>
            <person name="Mihova T."/>
            <person name="Mittelman R."/>
            <person name="Mlenga V."/>
            <person name="Montmayeur A."/>
            <person name="Mulrain L."/>
            <person name="Navidi A."/>
            <person name="Naylor J."/>
            <person name="Negash T."/>
            <person name="Nguyen T."/>
            <person name="Nguyen N."/>
            <person name="Nicol R."/>
            <person name="Norbu C."/>
            <person name="Norbu N."/>
            <person name="Novod N."/>
            <person name="O'Neill B."/>
            <person name="Osman S."/>
            <person name="Markiewicz E."/>
            <person name="Oyono O.L."/>
            <person name="Patti C."/>
            <person name="Phunkhang P."/>
            <person name="Pierre F."/>
            <person name="Priest M."/>
            <person name="Raghuraman S."/>
            <person name="Rege F."/>
            <person name="Reyes R."/>
            <person name="Rise C."/>
            <person name="Rogov P."/>
            <person name="Ross K."/>
            <person name="Ryan E."/>
            <person name="Settipalli S."/>
            <person name="Shea T."/>
            <person name="Sherpa N."/>
            <person name="Shi L."/>
            <person name="Shih D."/>
            <person name="Sparrow T."/>
            <person name="Spaulding J."/>
            <person name="Stalker J."/>
            <person name="Stange-Thomann N."/>
            <person name="Stavropoulos S."/>
            <person name="Stone C."/>
            <person name="Strader C."/>
            <person name="Tesfaye S."/>
            <person name="Thomson T."/>
            <person name="Thoulutsang Y."/>
            <person name="Thoulutsang D."/>
            <person name="Topham K."/>
            <person name="Topping I."/>
            <person name="Tsamla T."/>
            <person name="Vassiliev H."/>
            <person name="Vo A."/>
            <person name="Wangchuk T."/>
            <person name="Wangdi T."/>
            <person name="Weiand M."/>
            <person name="Wilkinson J."/>
            <person name="Wilson A."/>
            <person name="Yadav S."/>
            <person name="Young G."/>
            <person name="Yu Q."/>
            <person name="Zembek L."/>
            <person name="Zhong D."/>
            <person name="Zimmer A."/>
            <person name="Zwirko Z."/>
            <person name="Jaffe D.B."/>
            <person name="Alvarez P."/>
            <person name="Brockman W."/>
            <person name="Butler J."/>
            <person name="Chin C."/>
            <person name="Gnerre S."/>
            <person name="Grabherr M."/>
            <person name="Kleber M."/>
            <person name="Mauceli E."/>
            <person name="MacCallum I."/>
        </authorList>
    </citation>
    <scope>NUCLEOTIDE SEQUENCE [LARGE SCALE GENOMIC DNA]</scope>
    <source>
        <strain evidence="4">Tucson 14024-0371.13</strain>
    </source>
</reference>
<dbReference type="AlphaFoldDB" id="B3M716"/>
<dbReference type="EMBL" id="CH902618">
    <property type="protein sequence ID" value="EDV40881.1"/>
    <property type="molecule type" value="Genomic_DNA"/>
</dbReference>
<feature type="compositionally biased region" description="Basic residues" evidence="2">
    <location>
        <begin position="407"/>
        <end position="421"/>
    </location>
</feature>
<organism evidence="3 4">
    <name type="scientific">Drosophila ananassae</name>
    <name type="common">Fruit fly</name>
    <dbReference type="NCBI Taxonomy" id="7217"/>
    <lineage>
        <taxon>Eukaryota</taxon>
        <taxon>Metazoa</taxon>
        <taxon>Ecdysozoa</taxon>
        <taxon>Arthropoda</taxon>
        <taxon>Hexapoda</taxon>
        <taxon>Insecta</taxon>
        <taxon>Pterygota</taxon>
        <taxon>Neoptera</taxon>
        <taxon>Endopterygota</taxon>
        <taxon>Diptera</taxon>
        <taxon>Brachycera</taxon>
        <taxon>Muscomorpha</taxon>
        <taxon>Ephydroidea</taxon>
        <taxon>Drosophilidae</taxon>
        <taxon>Drosophila</taxon>
        <taxon>Sophophora</taxon>
    </lineage>
</organism>
<feature type="coiled-coil region" evidence="1">
    <location>
        <begin position="224"/>
        <end position="265"/>
    </location>
</feature>
<evidence type="ECO:0000256" key="2">
    <source>
        <dbReference type="SAM" id="MobiDB-lite"/>
    </source>
</evidence>
<dbReference type="HOGENOM" id="CLU_730113_0_0_1"/>
<dbReference type="OrthoDB" id="7864223at2759"/>
<dbReference type="eggNOG" id="ENOG502T97R">
    <property type="taxonomic scope" value="Eukaryota"/>
</dbReference>
<dbReference type="SMR" id="B3M716"/>